<accession>A0AAN9UIF4</accession>
<keyword evidence="2" id="KW-1185">Reference proteome</keyword>
<sequence length="170" mass="19322">MQQLSLLNDSFTPDMSKQLQVIYDHSTFQSQLHAQSLRSDLIDGPYGPSEEMDFNDRERTFLPPQDRWHQHLRGFGAASAVAVSPGHHQRSRKGGDKFRIRDPRPLVWISGDISRRNVSWVSSFSVDLISFCHTGVFRTNNNCSYHQLQDILKYTSSLATGSIGMHSCLI</sequence>
<gene>
    <name evidence="1" type="ORF">SLS62_010338</name>
</gene>
<name>A0AAN9UIF4_9PEZI</name>
<reference evidence="1 2" key="1">
    <citation type="submission" date="2024-02" db="EMBL/GenBank/DDBJ databases">
        <title>De novo assembly and annotation of 12 fungi associated with fruit tree decline syndrome in Ontario, Canada.</title>
        <authorList>
            <person name="Sulman M."/>
            <person name="Ellouze W."/>
            <person name="Ilyukhin E."/>
        </authorList>
    </citation>
    <scope>NUCLEOTIDE SEQUENCE [LARGE SCALE GENOMIC DNA]</scope>
    <source>
        <strain evidence="1 2">M11/M66-122</strain>
    </source>
</reference>
<dbReference type="EMBL" id="JAKJXP020000125">
    <property type="protein sequence ID" value="KAK7744038.1"/>
    <property type="molecule type" value="Genomic_DNA"/>
</dbReference>
<evidence type="ECO:0000313" key="1">
    <source>
        <dbReference type="EMBL" id="KAK7744038.1"/>
    </source>
</evidence>
<proteinExistence type="predicted"/>
<comment type="caution">
    <text evidence="1">The sequence shown here is derived from an EMBL/GenBank/DDBJ whole genome shotgun (WGS) entry which is preliminary data.</text>
</comment>
<evidence type="ECO:0000313" key="2">
    <source>
        <dbReference type="Proteomes" id="UP001320420"/>
    </source>
</evidence>
<organism evidence="1 2">
    <name type="scientific">Diatrype stigma</name>
    <dbReference type="NCBI Taxonomy" id="117547"/>
    <lineage>
        <taxon>Eukaryota</taxon>
        <taxon>Fungi</taxon>
        <taxon>Dikarya</taxon>
        <taxon>Ascomycota</taxon>
        <taxon>Pezizomycotina</taxon>
        <taxon>Sordariomycetes</taxon>
        <taxon>Xylariomycetidae</taxon>
        <taxon>Xylariales</taxon>
        <taxon>Diatrypaceae</taxon>
        <taxon>Diatrype</taxon>
    </lineage>
</organism>
<dbReference type="AlphaFoldDB" id="A0AAN9UIF4"/>
<protein>
    <submittedName>
        <fullName evidence="1">Uncharacterized protein</fullName>
    </submittedName>
</protein>
<dbReference type="Proteomes" id="UP001320420">
    <property type="component" value="Unassembled WGS sequence"/>
</dbReference>